<keyword evidence="2" id="KW-0813">Transport</keyword>
<dbReference type="STRING" id="1197717.BED41_14450"/>
<dbReference type="InterPro" id="IPR038404">
    <property type="entry name" value="TRAP_DctP_sf"/>
</dbReference>
<evidence type="ECO:0000256" key="2">
    <source>
        <dbReference type="ARBA" id="ARBA00022448"/>
    </source>
</evidence>
<evidence type="ECO:0000256" key="4">
    <source>
        <dbReference type="SAM" id="SignalP"/>
    </source>
</evidence>
<dbReference type="PANTHER" id="PTHR33376">
    <property type="match status" value="1"/>
</dbReference>
<dbReference type="OrthoDB" id="9815946at2"/>
<dbReference type="InterPro" id="IPR018389">
    <property type="entry name" value="DctP_fam"/>
</dbReference>
<evidence type="ECO:0000256" key="1">
    <source>
        <dbReference type="ARBA" id="ARBA00009023"/>
    </source>
</evidence>
<dbReference type="GeneID" id="83059045"/>
<dbReference type="PANTHER" id="PTHR33376:SF7">
    <property type="entry name" value="C4-DICARBOXYLATE-BINDING PROTEIN DCTB"/>
    <property type="match status" value="1"/>
</dbReference>
<comment type="similarity">
    <text evidence="1">Belongs to the bacterial solute-binding protein 7 family.</text>
</comment>
<keyword evidence="6" id="KW-1185">Reference proteome</keyword>
<dbReference type="NCBIfam" id="NF037995">
    <property type="entry name" value="TRAP_S1"/>
    <property type="match status" value="1"/>
</dbReference>
<organism evidence="5 6">
    <name type="scientific">Cloacibacillus porcorum</name>
    <dbReference type="NCBI Taxonomy" id="1197717"/>
    <lineage>
        <taxon>Bacteria</taxon>
        <taxon>Thermotogati</taxon>
        <taxon>Synergistota</taxon>
        <taxon>Synergistia</taxon>
        <taxon>Synergistales</taxon>
        <taxon>Synergistaceae</taxon>
        <taxon>Cloacibacillus</taxon>
    </lineage>
</organism>
<name>A0A1B2I899_9BACT</name>
<dbReference type="GO" id="GO:0055085">
    <property type="term" value="P:transmembrane transport"/>
    <property type="evidence" value="ECO:0007669"/>
    <property type="project" value="InterPro"/>
</dbReference>
<dbReference type="Proteomes" id="UP000093044">
    <property type="component" value="Chromosome"/>
</dbReference>
<proteinExistence type="inferred from homology"/>
<dbReference type="AlphaFoldDB" id="A0A1B2I899"/>
<keyword evidence="3 4" id="KW-0732">Signal</keyword>
<dbReference type="EMBL" id="CP016757">
    <property type="protein sequence ID" value="ANZ46195.1"/>
    <property type="molecule type" value="Genomic_DNA"/>
</dbReference>
<evidence type="ECO:0000313" key="6">
    <source>
        <dbReference type="Proteomes" id="UP000093044"/>
    </source>
</evidence>
<feature type="signal peptide" evidence="4">
    <location>
        <begin position="1"/>
        <end position="23"/>
    </location>
</feature>
<dbReference type="RefSeq" id="WP_066747898.1">
    <property type="nucleotide sequence ID" value="NZ_CP016757.1"/>
</dbReference>
<gene>
    <name evidence="5" type="ORF">BED41_14450</name>
</gene>
<dbReference type="Pfam" id="PF03480">
    <property type="entry name" value="DctP"/>
    <property type="match status" value="1"/>
</dbReference>
<evidence type="ECO:0000313" key="5">
    <source>
        <dbReference type="EMBL" id="ANZ46195.1"/>
    </source>
</evidence>
<accession>A0A1B2I899</accession>
<feature type="chain" id="PRO_5008539033" evidence="4">
    <location>
        <begin position="24"/>
        <end position="334"/>
    </location>
</feature>
<reference evidence="5" key="1">
    <citation type="submission" date="2016-08" db="EMBL/GenBank/DDBJ databases">
        <title>Complete genome of Cloacibacillus porcorum.</title>
        <authorList>
            <person name="Looft T."/>
            <person name="Bayles D.O."/>
            <person name="Alt D.P."/>
        </authorList>
    </citation>
    <scope>NUCLEOTIDE SEQUENCE [LARGE SCALE GENOMIC DNA]</scope>
    <source>
        <strain evidence="5">CL-84</strain>
    </source>
</reference>
<evidence type="ECO:0000256" key="3">
    <source>
        <dbReference type="ARBA" id="ARBA00022729"/>
    </source>
</evidence>
<protein>
    <submittedName>
        <fullName evidence="5">C4-dicarboxylate ABC transporter substrate-binding protein</fullName>
    </submittedName>
</protein>
<sequence length="334" mass="37479">MTGLKNTLCSVMLLIFISSPAAAAEITLRFAGQFPEEHSATKLMREITDGVQSRTGGRISIEVYPANVLGDYTIIYEDLMRGAIDMALISIPSQFDPRLELVYLNPFVNYNAVKKAFRLDSWLSQKMDEYNTRLGVKLLGFNIEGLTGIASVKPINDPLAPESNKGVLVRVPLMHIYKAAIEAQGYRTVSVQYADAARALEEGRCDAVSSISADAAFTNLKGTMKYWYQLNYSQAVEPYLMSAKTWDRLSEEDIAIIYGEVGRASAKSIAQAKQNDRRNHELMRQNGIEVFTYSDAELLPLRRAIAENWKNLEPVMGRQLMNDARKHFLINVKH</sequence>
<dbReference type="KEGG" id="cpor:BED41_14450"/>
<dbReference type="Gene3D" id="3.40.190.170">
    <property type="entry name" value="Bacterial extracellular solute-binding protein, family 7"/>
    <property type="match status" value="1"/>
</dbReference>